<proteinExistence type="predicted"/>
<accession>A0A225WGP1</accession>
<dbReference type="Proteomes" id="UP000198211">
    <property type="component" value="Unassembled WGS sequence"/>
</dbReference>
<sequence length="69" mass="7737">MSKRRSQLGGSSCTGKETWRLTEPVKSVFSTNPCEVIRLLEKGFGQDVAGLIELTPAWSKLTRSPWRDL</sequence>
<evidence type="ECO:0000313" key="1">
    <source>
        <dbReference type="EMBL" id="OWZ16682.1"/>
    </source>
</evidence>
<dbReference type="AlphaFoldDB" id="A0A225WGP1"/>
<protein>
    <submittedName>
        <fullName evidence="1">Uncharacterized protein</fullName>
    </submittedName>
</protein>
<reference evidence="2" key="1">
    <citation type="submission" date="2017-03" db="EMBL/GenBank/DDBJ databases">
        <title>Phytopthora megakarya and P. palmivora, two closely related causual agents of cacao black pod achieved similar genome size and gene model numbers by different mechanisms.</title>
        <authorList>
            <person name="Ali S."/>
            <person name="Shao J."/>
            <person name="Larry D.J."/>
            <person name="Kronmiller B."/>
            <person name="Shen D."/>
            <person name="Strem M.D."/>
            <person name="Melnick R.L."/>
            <person name="Guiltinan M.J."/>
            <person name="Tyler B.M."/>
            <person name="Meinhardt L.W."/>
            <person name="Bailey B.A."/>
        </authorList>
    </citation>
    <scope>NUCLEOTIDE SEQUENCE [LARGE SCALE GENOMIC DNA]</scope>
    <source>
        <strain evidence="2">zdho120</strain>
    </source>
</reference>
<evidence type="ECO:0000313" key="2">
    <source>
        <dbReference type="Proteomes" id="UP000198211"/>
    </source>
</evidence>
<gene>
    <name evidence="1" type="ORF">PHMEG_0009489</name>
</gene>
<dbReference type="EMBL" id="NBNE01000888">
    <property type="protein sequence ID" value="OWZ16682.1"/>
    <property type="molecule type" value="Genomic_DNA"/>
</dbReference>
<dbReference type="OrthoDB" id="128971at2759"/>
<comment type="caution">
    <text evidence="1">The sequence shown here is derived from an EMBL/GenBank/DDBJ whole genome shotgun (WGS) entry which is preliminary data.</text>
</comment>
<name>A0A225WGP1_9STRA</name>
<keyword evidence="2" id="KW-1185">Reference proteome</keyword>
<organism evidence="1 2">
    <name type="scientific">Phytophthora megakarya</name>
    <dbReference type="NCBI Taxonomy" id="4795"/>
    <lineage>
        <taxon>Eukaryota</taxon>
        <taxon>Sar</taxon>
        <taxon>Stramenopiles</taxon>
        <taxon>Oomycota</taxon>
        <taxon>Peronosporomycetes</taxon>
        <taxon>Peronosporales</taxon>
        <taxon>Peronosporaceae</taxon>
        <taxon>Phytophthora</taxon>
    </lineage>
</organism>